<dbReference type="Proteomes" id="UP000694540">
    <property type="component" value="Unplaced"/>
</dbReference>
<reference evidence="1" key="2">
    <citation type="submission" date="2025-09" db="UniProtKB">
        <authorList>
            <consortium name="Ensembl"/>
        </authorList>
    </citation>
    <scope>IDENTIFICATION</scope>
</reference>
<accession>A0A8C3X014</accession>
<proteinExistence type="predicted"/>
<dbReference type="Ensembl" id="ENSCWAT00000024164.1">
    <property type="protein sequence ID" value="ENSCWAP00000022282.1"/>
    <property type="gene ID" value="ENSCWAG00000016993.1"/>
</dbReference>
<protein>
    <recommendedName>
        <fullName evidence="3">DUF1725 domain-containing protein</fullName>
    </recommendedName>
</protein>
<evidence type="ECO:0000313" key="1">
    <source>
        <dbReference type="Ensembl" id="ENSCWAP00000022282.1"/>
    </source>
</evidence>
<dbReference type="AlphaFoldDB" id="A0A8C3X014"/>
<name>A0A8C3X014_9CETA</name>
<reference evidence="1" key="1">
    <citation type="submission" date="2025-08" db="UniProtKB">
        <authorList>
            <consortium name="Ensembl"/>
        </authorList>
    </citation>
    <scope>IDENTIFICATION</scope>
</reference>
<dbReference type="GeneTree" id="ENSGT01150000286916"/>
<sequence length="99" mass="11871">MKTYIYLDKTFLEKDTCTRMFTAAPFTIAKTWKQPKCPSTDDWIRKMWYIYTVEYYSAIKKNKIMSFAATWMELETLILSEVSQKEKDRYHMISLITGI</sequence>
<organism evidence="1 2">
    <name type="scientific">Catagonus wagneri</name>
    <name type="common">Chacoan peccary</name>
    <dbReference type="NCBI Taxonomy" id="51154"/>
    <lineage>
        <taxon>Eukaryota</taxon>
        <taxon>Metazoa</taxon>
        <taxon>Chordata</taxon>
        <taxon>Craniata</taxon>
        <taxon>Vertebrata</taxon>
        <taxon>Euteleostomi</taxon>
        <taxon>Mammalia</taxon>
        <taxon>Eutheria</taxon>
        <taxon>Laurasiatheria</taxon>
        <taxon>Artiodactyla</taxon>
        <taxon>Suina</taxon>
        <taxon>Tayassuidae</taxon>
        <taxon>Catagonus</taxon>
    </lineage>
</organism>
<evidence type="ECO:0008006" key="3">
    <source>
        <dbReference type="Google" id="ProtNLM"/>
    </source>
</evidence>
<evidence type="ECO:0000313" key="2">
    <source>
        <dbReference type="Proteomes" id="UP000694540"/>
    </source>
</evidence>
<keyword evidence="2" id="KW-1185">Reference proteome</keyword>